<keyword evidence="1" id="KW-0472">Membrane</keyword>
<keyword evidence="1" id="KW-1133">Transmembrane helix</keyword>
<organism evidence="2 3">
    <name type="scientific">Dreissena polymorpha</name>
    <name type="common">Zebra mussel</name>
    <name type="synonym">Mytilus polymorpha</name>
    <dbReference type="NCBI Taxonomy" id="45954"/>
    <lineage>
        <taxon>Eukaryota</taxon>
        <taxon>Metazoa</taxon>
        <taxon>Spiralia</taxon>
        <taxon>Lophotrochozoa</taxon>
        <taxon>Mollusca</taxon>
        <taxon>Bivalvia</taxon>
        <taxon>Autobranchia</taxon>
        <taxon>Heteroconchia</taxon>
        <taxon>Euheterodonta</taxon>
        <taxon>Imparidentia</taxon>
        <taxon>Neoheterodontei</taxon>
        <taxon>Myida</taxon>
        <taxon>Dreissenoidea</taxon>
        <taxon>Dreissenidae</taxon>
        <taxon>Dreissena</taxon>
    </lineage>
</organism>
<reference evidence="2" key="1">
    <citation type="journal article" date="2019" name="bioRxiv">
        <title>The Genome of the Zebra Mussel, Dreissena polymorpha: A Resource for Invasive Species Research.</title>
        <authorList>
            <person name="McCartney M.A."/>
            <person name="Auch B."/>
            <person name="Kono T."/>
            <person name="Mallez S."/>
            <person name="Zhang Y."/>
            <person name="Obille A."/>
            <person name="Becker A."/>
            <person name="Abrahante J.E."/>
            <person name="Garbe J."/>
            <person name="Badalamenti J.P."/>
            <person name="Herman A."/>
            <person name="Mangelson H."/>
            <person name="Liachko I."/>
            <person name="Sullivan S."/>
            <person name="Sone E.D."/>
            <person name="Koren S."/>
            <person name="Silverstein K.A.T."/>
            <person name="Beckman K.B."/>
            <person name="Gohl D.M."/>
        </authorList>
    </citation>
    <scope>NUCLEOTIDE SEQUENCE</scope>
    <source>
        <strain evidence="2">Duluth1</strain>
        <tissue evidence="2">Whole animal</tissue>
    </source>
</reference>
<dbReference type="EMBL" id="JAIWYP010000008">
    <property type="protein sequence ID" value="KAH3782422.1"/>
    <property type="molecule type" value="Genomic_DNA"/>
</dbReference>
<evidence type="ECO:0000313" key="2">
    <source>
        <dbReference type="EMBL" id="KAH3782422.1"/>
    </source>
</evidence>
<keyword evidence="3" id="KW-1185">Reference proteome</keyword>
<reference evidence="2" key="2">
    <citation type="submission" date="2020-11" db="EMBL/GenBank/DDBJ databases">
        <authorList>
            <person name="McCartney M.A."/>
            <person name="Auch B."/>
            <person name="Kono T."/>
            <person name="Mallez S."/>
            <person name="Becker A."/>
            <person name="Gohl D.M."/>
            <person name="Silverstein K.A.T."/>
            <person name="Koren S."/>
            <person name="Bechman K.B."/>
            <person name="Herman A."/>
            <person name="Abrahante J.E."/>
            <person name="Garbe J."/>
        </authorList>
    </citation>
    <scope>NUCLEOTIDE SEQUENCE</scope>
    <source>
        <strain evidence="2">Duluth1</strain>
        <tissue evidence="2">Whole animal</tissue>
    </source>
</reference>
<sequence>MNVQPITMIRVDTGGCVPIPLGITRESGISRKDNAATRNYVLHYTLLGLALIFMTVICLLTVCIYSKMQKAHSLHLSDRIFLYITFGVVGLLLLVVVVLSRSLCQKRSLSKKISASSQQHTEFATSMK</sequence>
<feature type="transmembrane region" description="Helical" evidence="1">
    <location>
        <begin position="41"/>
        <end position="68"/>
    </location>
</feature>
<evidence type="ECO:0000256" key="1">
    <source>
        <dbReference type="SAM" id="Phobius"/>
    </source>
</evidence>
<name>A0A9D4IRL1_DREPO</name>
<dbReference type="Proteomes" id="UP000828390">
    <property type="component" value="Unassembled WGS sequence"/>
</dbReference>
<feature type="transmembrane region" description="Helical" evidence="1">
    <location>
        <begin position="80"/>
        <end position="104"/>
    </location>
</feature>
<keyword evidence="1" id="KW-0812">Transmembrane</keyword>
<accession>A0A9D4IRL1</accession>
<gene>
    <name evidence="2" type="ORF">DPMN_160337</name>
</gene>
<dbReference type="AlphaFoldDB" id="A0A9D4IRL1"/>
<evidence type="ECO:0000313" key="3">
    <source>
        <dbReference type="Proteomes" id="UP000828390"/>
    </source>
</evidence>
<proteinExistence type="predicted"/>
<comment type="caution">
    <text evidence="2">The sequence shown here is derived from an EMBL/GenBank/DDBJ whole genome shotgun (WGS) entry which is preliminary data.</text>
</comment>
<protein>
    <submittedName>
        <fullName evidence="2">Uncharacterized protein</fullName>
    </submittedName>
</protein>